<evidence type="ECO:0000313" key="7">
    <source>
        <dbReference type="Proteomes" id="UP000264179"/>
    </source>
</evidence>
<keyword evidence="3" id="KW-0285">Flavoprotein</keyword>
<dbReference type="PANTHER" id="PTHR43429:SF3">
    <property type="entry name" value="NITRITE REDUCTASE [NAD(P)H]"/>
    <property type="match status" value="1"/>
</dbReference>
<dbReference type="AlphaFoldDB" id="A0A3D5NAV5"/>
<evidence type="ECO:0000256" key="2">
    <source>
        <dbReference type="ARBA" id="ARBA00006442"/>
    </source>
</evidence>
<dbReference type="InterPro" id="IPR041575">
    <property type="entry name" value="Rubredoxin_C"/>
</dbReference>
<evidence type="ECO:0000256" key="1">
    <source>
        <dbReference type="ARBA" id="ARBA00001974"/>
    </source>
</evidence>
<dbReference type="Proteomes" id="UP000264179">
    <property type="component" value="Unassembled WGS sequence"/>
</dbReference>
<dbReference type="InterPro" id="IPR050260">
    <property type="entry name" value="FAD-bd_OxRdtase"/>
</dbReference>
<dbReference type="Pfam" id="PF18267">
    <property type="entry name" value="Rubredoxin_C"/>
    <property type="match status" value="1"/>
</dbReference>
<feature type="non-terminal residue" evidence="6">
    <location>
        <position position="80"/>
    </location>
</feature>
<evidence type="ECO:0000259" key="5">
    <source>
        <dbReference type="Pfam" id="PF18267"/>
    </source>
</evidence>
<proteinExistence type="inferred from homology"/>
<evidence type="ECO:0000256" key="3">
    <source>
        <dbReference type="ARBA" id="ARBA00022630"/>
    </source>
</evidence>
<dbReference type="PANTHER" id="PTHR43429">
    <property type="entry name" value="PYRIDINE NUCLEOTIDE-DISULFIDE OXIDOREDUCTASE DOMAIN-CONTAINING"/>
    <property type="match status" value="1"/>
</dbReference>
<organism evidence="6 7">
    <name type="scientific">Thalassospira lucentensis</name>
    <dbReference type="NCBI Taxonomy" id="168935"/>
    <lineage>
        <taxon>Bacteria</taxon>
        <taxon>Pseudomonadati</taxon>
        <taxon>Pseudomonadota</taxon>
        <taxon>Alphaproteobacteria</taxon>
        <taxon>Rhodospirillales</taxon>
        <taxon>Thalassospiraceae</taxon>
        <taxon>Thalassospira</taxon>
    </lineage>
</organism>
<dbReference type="EMBL" id="DPOP01000122">
    <property type="protein sequence ID" value="HCW68556.1"/>
    <property type="molecule type" value="Genomic_DNA"/>
</dbReference>
<evidence type="ECO:0000313" key="6">
    <source>
        <dbReference type="EMBL" id="HCW68556.1"/>
    </source>
</evidence>
<dbReference type="Gene3D" id="3.30.390.30">
    <property type="match status" value="1"/>
</dbReference>
<evidence type="ECO:0000256" key="4">
    <source>
        <dbReference type="ARBA" id="ARBA00022827"/>
    </source>
</evidence>
<name>A0A3D5NAV5_9PROT</name>
<comment type="cofactor">
    <cofactor evidence="1">
        <name>FAD</name>
        <dbReference type="ChEBI" id="CHEBI:57692"/>
    </cofactor>
</comment>
<keyword evidence="4" id="KW-0274">FAD</keyword>
<dbReference type="RefSeq" id="WP_277278199.1">
    <property type="nucleotide sequence ID" value="NZ_DPOP01000122.1"/>
</dbReference>
<accession>A0A3D5NAV5</accession>
<feature type="domain" description="NADH-rubredoxin oxidoreductase C-terminal" evidence="5">
    <location>
        <begin position="17"/>
        <end position="77"/>
    </location>
</feature>
<reference evidence="6 7" key="1">
    <citation type="journal article" date="2018" name="Nat. Biotechnol.">
        <title>A standardized bacterial taxonomy based on genome phylogeny substantially revises the tree of life.</title>
        <authorList>
            <person name="Parks D.H."/>
            <person name="Chuvochina M."/>
            <person name="Waite D.W."/>
            <person name="Rinke C."/>
            <person name="Skarshewski A."/>
            <person name="Chaumeil P.A."/>
            <person name="Hugenholtz P."/>
        </authorList>
    </citation>
    <scope>NUCLEOTIDE SEQUENCE [LARGE SCALE GENOMIC DNA]</scope>
    <source>
        <strain evidence="6">UBA9881</strain>
    </source>
</reference>
<dbReference type="InterPro" id="IPR016156">
    <property type="entry name" value="FAD/NAD-linked_Rdtase_dimer_sf"/>
</dbReference>
<comment type="similarity">
    <text evidence="2">Belongs to the FAD-dependent oxidoreductase family.</text>
</comment>
<gene>
    <name evidence="6" type="ORF">DHR80_15430</name>
</gene>
<protein>
    <recommendedName>
        <fullName evidence="5">NADH-rubredoxin oxidoreductase C-terminal domain-containing protein</fullName>
    </recommendedName>
</protein>
<sequence length="80" mass="8535">DHLVEIETLGYAGSVTSTKLKVTGVDVFSAGDFSGGGDTEEIVFRDAGRGVYKRIVLEDGKIKGAVLYGDTSDGGWYFQL</sequence>
<comment type="caution">
    <text evidence="6">The sequence shown here is derived from an EMBL/GenBank/DDBJ whole genome shotgun (WGS) entry which is preliminary data.</text>
</comment>
<feature type="non-terminal residue" evidence="6">
    <location>
        <position position="1"/>
    </location>
</feature>